<dbReference type="EMBL" id="OZ034816">
    <property type="protein sequence ID" value="CAL1377656.1"/>
    <property type="molecule type" value="Genomic_DNA"/>
</dbReference>
<gene>
    <name evidence="2" type="ORF">LTRI10_LOCUS19289</name>
</gene>
<reference evidence="2 3" key="1">
    <citation type="submission" date="2024-04" db="EMBL/GenBank/DDBJ databases">
        <authorList>
            <person name="Fracassetti M."/>
        </authorList>
    </citation>
    <scope>NUCLEOTIDE SEQUENCE [LARGE SCALE GENOMIC DNA]</scope>
</reference>
<name>A0AAV2DVD7_9ROSI</name>
<dbReference type="Proteomes" id="UP001497516">
    <property type="component" value="Chromosome 3"/>
</dbReference>
<organism evidence="2 3">
    <name type="scientific">Linum trigynum</name>
    <dbReference type="NCBI Taxonomy" id="586398"/>
    <lineage>
        <taxon>Eukaryota</taxon>
        <taxon>Viridiplantae</taxon>
        <taxon>Streptophyta</taxon>
        <taxon>Embryophyta</taxon>
        <taxon>Tracheophyta</taxon>
        <taxon>Spermatophyta</taxon>
        <taxon>Magnoliopsida</taxon>
        <taxon>eudicotyledons</taxon>
        <taxon>Gunneridae</taxon>
        <taxon>Pentapetalae</taxon>
        <taxon>rosids</taxon>
        <taxon>fabids</taxon>
        <taxon>Malpighiales</taxon>
        <taxon>Linaceae</taxon>
        <taxon>Linum</taxon>
    </lineage>
</organism>
<accession>A0AAV2DVD7</accession>
<sequence length="114" mass="12588">MGDGKPPDPTAGTRRPPEVSSLSDGKKDSDLIHQKERVRLLTLTDDNTKMDEVMVEDSIEEELNHSSMPETTTEGDRVRNLLEQGPKPQPKPVAWGMESKKLFSEALECSGLGL</sequence>
<feature type="region of interest" description="Disordered" evidence="1">
    <location>
        <begin position="1"/>
        <end position="31"/>
    </location>
</feature>
<protein>
    <submittedName>
        <fullName evidence="2">Uncharacterized protein</fullName>
    </submittedName>
</protein>
<dbReference type="AlphaFoldDB" id="A0AAV2DVD7"/>
<evidence type="ECO:0000313" key="2">
    <source>
        <dbReference type="EMBL" id="CAL1377656.1"/>
    </source>
</evidence>
<evidence type="ECO:0000256" key="1">
    <source>
        <dbReference type="SAM" id="MobiDB-lite"/>
    </source>
</evidence>
<proteinExistence type="predicted"/>
<keyword evidence="3" id="KW-1185">Reference proteome</keyword>
<evidence type="ECO:0000313" key="3">
    <source>
        <dbReference type="Proteomes" id="UP001497516"/>
    </source>
</evidence>